<keyword evidence="4" id="KW-1185">Reference proteome</keyword>
<evidence type="ECO:0000256" key="1">
    <source>
        <dbReference type="SAM" id="Coils"/>
    </source>
</evidence>
<dbReference type="AlphaFoldDB" id="W9RR71"/>
<dbReference type="STRING" id="981085.W9RR71"/>
<protein>
    <submittedName>
        <fullName evidence="3">Uncharacterized protein</fullName>
    </submittedName>
</protein>
<dbReference type="PANTHER" id="PTHR34554">
    <property type="entry name" value="RGS1-HXK1-INTERACTING PROTEIN 1"/>
    <property type="match status" value="1"/>
</dbReference>
<accession>W9RR71</accession>
<dbReference type="PANTHER" id="PTHR34554:SF2">
    <property type="entry name" value="RGS1-HXK1-INTERACTING PROTEIN 1"/>
    <property type="match status" value="1"/>
</dbReference>
<dbReference type="Proteomes" id="UP000030645">
    <property type="component" value="Unassembled WGS sequence"/>
</dbReference>
<feature type="coiled-coil region" evidence="1">
    <location>
        <begin position="106"/>
        <end position="147"/>
    </location>
</feature>
<organism evidence="3 4">
    <name type="scientific">Morus notabilis</name>
    <dbReference type="NCBI Taxonomy" id="981085"/>
    <lineage>
        <taxon>Eukaryota</taxon>
        <taxon>Viridiplantae</taxon>
        <taxon>Streptophyta</taxon>
        <taxon>Embryophyta</taxon>
        <taxon>Tracheophyta</taxon>
        <taxon>Spermatophyta</taxon>
        <taxon>Magnoliopsida</taxon>
        <taxon>eudicotyledons</taxon>
        <taxon>Gunneridae</taxon>
        <taxon>Pentapetalae</taxon>
        <taxon>rosids</taxon>
        <taxon>fabids</taxon>
        <taxon>Rosales</taxon>
        <taxon>Moraceae</taxon>
        <taxon>Moreae</taxon>
        <taxon>Morus</taxon>
    </lineage>
</organism>
<sequence length="226" mass="25467">MAETATESSSGEDLSVSPASESKKKERNERQTLASMAEDLQRNVISSTDSAIRSARSLHHNSSAHFRNLQEFVANAKSHYKTYEDTFFNTVKGPRRFLFRHTLGRLRSEEAQFVKAEKNVKELSLSVDVMKNESRKLLERAALAEKDMKYGHTELMKAGNQIQHLAKSVYKVEAQAADLVDGLRETPGREALKLRAEVASVLSHLKKQRVELDKRIMQISDLGVPV</sequence>
<feature type="compositionally biased region" description="Basic and acidic residues" evidence="2">
    <location>
        <begin position="21"/>
        <end position="30"/>
    </location>
</feature>
<reference evidence="4" key="1">
    <citation type="submission" date="2013-01" db="EMBL/GenBank/DDBJ databases">
        <title>Draft Genome Sequence of a Mulberry Tree, Morus notabilis C.K. Schneid.</title>
        <authorList>
            <person name="He N."/>
            <person name="Zhao S."/>
        </authorList>
    </citation>
    <scope>NUCLEOTIDE SEQUENCE</scope>
</reference>
<feature type="region of interest" description="Disordered" evidence="2">
    <location>
        <begin position="1"/>
        <end position="31"/>
    </location>
</feature>
<evidence type="ECO:0000313" key="4">
    <source>
        <dbReference type="Proteomes" id="UP000030645"/>
    </source>
</evidence>
<name>W9RR71_9ROSA</name>
<dbReference type="eggNOG" id="ENOG502QQTD">
    <property type="taxonomic scope" value="Eukaryota"/>
</dbReference>
<gene>
    <name evidence="3" type="ORF">L484_002346</name>
</gene>
<dbReference type="EMBL" id="KE345460">
    <property type="protein sequence ID" value="EXC04261.1"/>
    <property type="molecule type" value="Genomic_DNA"/>
</dbReference>
<proteinExistence type="predicted"/>
<keyword evidence="1" id="KW-0175">Coiled coil</keyword>
<evidence type="ECO:0000313" key="3">
    <source>
        <dbReference type="EMBL" id="EXC04261.1"/>
    </source>
</evidence>
<evidence type="ECO:0000256" key="2">
    <source>
        <dbReference type="SAM" id="MobiDB-lite"/>
    </source>
</evidence>
<dbReference type="InterPro" id="IPR053284">
    <property type="entry name" value="RGS1-HXK1_interactor"/>
</dbReference>
<feature type="compositionally biased region" description="Polar residues" evidence="2">
    <location>
        <begin position="1"/>
        <end position="20"/>
    </location>
</feature>